<accession>A0AAE4BN36</accession>
<proteinExistence type="predicted"/>
<reference evidence="1" key="1">
    <citation type="submission" date="2023-07" db="EMBL/GenBank/DDBJ databases">
        <title>Sorghum-associated microbial communities from plants grown in Nebraska, USA.</title>
        <authorList>
            <person name="Schachtman D."/>
        </authorList>
    </citation>
    <scope>NUCLEOTIDE SEQUENCE</scope>
    <source>
        <strain evidence="1">BE330</strain>
    </source>
</reference>
<organism evidence="1 2">
    <name type="scientific">Deinococcus soli</name>
    <name type="common">ex Cha et al. 2016</name>
    <dbReference type="NCBI Taxonomy" id="1309411"/>
    <lineage>
        <taxon>Bacteria</taxon>
        <taxon>Thermotogati</taxon>
        <taxon>Deinococcota</taxon>
        <taxon>Deinococci</taxon>
        <taxon>Deinococcales</taxon>
        <taxon>Deinococcaceae</taxon>
        <taxon>Deinococcus</taxon>
    </lineage>
</organism>
<comment type="caution">
    <text evidence="1">The sequence shown here is derived from an EMBL/GenBank/DDBJ whole genome shotgun (WGS) entry which is preliminary data.</text>
</comment>
<dbReference type="AlphaFoldDB" id="A0AAE4BN36"/>
<evidence type="ECO:0000313" key="2">
    <source>
        <dbReference type="Proteomes" id="UP001185331"/>
    </source>
</evidence>
<gene>
    <name evidence="1" type="ORF">J2Y00_001879</name>
</gene>
<name>A0AAE4BN36_9DEIO</name>
<evidence type="ECO:0000313" key="1">
    <source>
        <dbReference type="EMBL" id="MDR6218316.1"/>
    </source>
</evidence>
<protein>
    <submittedName>
        <fullName evidence="1">Uncharacterized protein</fullName>
    </submittedName>
</protein>
<dbReference type="EMBL" id="JAVDQK010000004">
    <property type="protein sequence ID" value="MDR6218316.1"/>
    <property type="molecule type" value="Genomic_DNA"/>
</dbReference>
<dbReference type="Proteomes" id="UP001185331">
    <property type="component" value="Unassembled WGS sequence"/>
</dbReference>
<sequence length="38" mass="4361">MFVVLLAMKVSFWSLLSEYDQVTNFLQAMCRGSVDLFA</sequence>